<dbReference type="Proteomes" id="UP000638353">
    <property type="component" value="Unassembled WGS sequence"/>
</dbReference>
<name>A0A919CAP2_9ACTN</name>
<dbReference type="RefSeq" id="WP_189824055.1">
    <property type="nucleotide sequence ID" value="NZ_BMVC01000006.1"/>
</dbReference>
<accession>A0A919CAP2</accession>
<dbReference type="SUPFAM" id="SSF50969">
    <property type="entry name" value="YVTN repeat-like/Quinoprotein amine dehydrogenase"/>
    <property type="match status" value="1"/>
</dbReference>
<protein>
    <recommendedName>
        <fullName evidence="3">WD40 repeat domain-containing protein</fullName>
    </recommendedName>
</protein>
<organism evidence="1 2">
    <name type="scientific">Streptomyces finlayi</name>
    <dbReference type="NCBI Taxonomy" id="67296"/>
    <lineage>
        <taxon>Bacteria</taxon>
        <taxon>Bacillati</taxon>
        <taxon>Actinomycetota</taxon>
        <taxon>Actinomycetes</taxon>
        <taxon>Kitasatosporales</taxon>
        <taxon>Streptomycetaceae</taxon>
        <taxon>Streptomyces</taxon>
    </lineage>
</organism>
<gene>
    <name evidence="1" type="ORF">GCM10010334_34720</name>
</gene>
<dbReference type="AlphaFoldDB" id="A0A919CAP2"/>
<dbReference type="InterPro" id="IPR011042">
    <property type="entry name" value="6-blade_b-propeller_TolB-like"/>
</dbReference>
<evidence type="ECO:0000313" key="2">
    <source>
        <dbReference type="Proteomes" id="UP000638353"/>
    </source>
</evidence>
<dbReference type="InterPro" id="IPR011044">
    <property type="entry name" value="Quino_amine_DH_bsu"/>
</dbReference>
<reference evidence="1" key="2">
    <citation type="submission" date="2020-09" db="EMBL/GenBank/DDBJ databases">
        <authorList>
            <person name="Sun Q."/>
            <person name="Ohkuma M."/>
        </authorList>
    </citation>
    <scope>NUCLEOTIDE SEQUENCE</scope>
    <source>
        <strain evidence="1">JCM 4637</strain>
    </source>
</reference>
<evidence type="ECO:0008006" key="3">
    <source>
        <dbReference type="Google" id="ProtNLM"/>
    </source>
</evidence>
<sequence>MRRPDRSTSRRTRRIATALYAASPGGQVHLRDRRTGQTTQMGDVTTDPSALAISADRSWIAFPVQRMRARTIQMYSVQWGSLRVQCPGNFCDQPALSTTGGYHAFVSHASPTNSGQRVLVDGEQGGQALVADLSHGEASRPSISGDGDLVAYQNGLTKDVHLWNRATGTAAGPLEGPGKDATLVQLSDDGRNGRLRIRCRHVRP</sequence>
<reference evidence="1" key="1">
    <citation type="journal article" date="2014" name="Int. J. Syst. Evol. Microbiol.">
        <title>Complete genome sequence of Corynebacterium casei LMG S-19264T (=DSM 44701T), isolated from a smear-ripened cheese.</title>
        <authorList>
            <consortium name="US DOE Joint Genome Institute (JGI-PGF)"/>
            <person name="Walter F."/>
            <person name="Albersmeier A."/>
            <person name="Kalinowski J."/>
            <person name="Ruckert C."/>
        </authorList>
    </citation>
    <scope>NUCLEOTIDE SEQUENCE</scope>
    <source>
        <strain evidence="1">JCM 4637</strain>
    </source>
</reference>
<comment type="caution">
    <text evidence="1">The sequence shown here is derived from an EMBL/GenBank/DDBJ whole genome shotgun (WGS) entry which is preliminary data.</text>
</comment>
<dbReference type="Gene3D" id="2.120.10.30">
    <property type="entry name" value="TolB, C-terminal domain"/>
    <property type="match status" value="1"/>
</dbReference>
<proteinExistence type="predicted"/>
<evidence type="ECO:0000313" key="1">
    <source>
        <dbReference type="EMBL" id="GHC95444.1"/>
    </source>
</evidence>
<dbReference type="EMBL" id="BMVC01000006">
    <property type="protein sequence ID" value="GHC95444.1"/>
    <property type="molecule type" value="Genomic_DNA"/>
</dbReference>